<dbReference type="RefSeq" id="WP_221871270.1">
    <property type="nucleotide sequence ID" value="NZ_JACWFH010000007.1"/>
</dbReference>
<sequence>MTKEQDKNFFDNCVPLGEHDDFCIPRECCPERILTPLYPSPNSCLPHEELEELEARIEEGNRLLLDLGLSDRGNGFDDDFAELNEEARMRAFDSLVGQIVRVKIECEAEEEVEEENEVVGSTPGGSNTIKKVIAKRRVGRLSRKKKKVLKESLKRTRVPANTRQTKRTVEGRVHLVGRNFVLLKSTDKEIFIPLLKVCSIYLKNRFARPANEADLLCIDPCFRRALTFRFGETVASSPELIQLFYRIPLNIYLLLLEGKRIRVRLADTIVVGTLIKVEKEQIRLSLKNDKERTISLNQICSIFH</sequence>
<comment type="caution">
    <text evidence="1">The sequence shown here is derived from an EMBL/GenBank/DDBJ whole genome shotgun (WGS) entry which is preliminary data.</text>
</comment>
<dbReference type="Proteomes" id="UP000769780">
    <property type="component" value="Unassembled WGS sequence"/>
</dbReference>
<evidence type="ECO:0000313" key="2">
    <source>
        <dbReference type="Proteomes" id="UP000769780"/>
    </source>
</evidence>
<keyword evidence="2" id="KW-1185">Reference proteome</keyword>
<evidence type="ECO:0008006" key="3">
    <source>
        <dbReference type="Google" id="ProtNLM"/>
    </source>
</evidence>
<accession>A0ABS7K0V3</accession>
<name>A0ABS7K0V3_9BACI</name>
<gene>
    <name evidence="1" type="ORF">H0185_03585</name>
</gene>
<proteinExistence type="predicted"/>
<dbReference type="EMBL" id="JACWFH010000007">
    <property type="protein sequence ID" value="MBY0095886.1"/>
    <property type="molecule type" value="Genomic_DNA"/>
</dbReference>
<organism evidence="1 2">
    <name type="scientific">Mesobacillus maritimus</name>
    <dbReference type="NCBI Taxonomy" id="1643336"/>
    <lineage>
        <taxon>Bacteria</taxon>
        <taxon>Bacillati</taxon>
        <taxon>Bacillota</taxon>
        <taxon>Bacilli</taxon>
        <taxon>Bacillales</taxon>
        <taxon>Bacillaceae</taxon>
        <taxon>Mesobacillus</taxon>
    </lineage>
</organism>
<protein>
    <recommendedName>
        <fullName evidence="3">Spore coat protein</fullName>
    </recommendedName>
</protein>
<reference evidence="1 2" key="1">
    <citation type="submission" date="2020-07" db="EMBL/GenBank/DDBJ databases">
        <title>Fungal Genomes of the International Space Station.</title>
        <authorList>
            <person name="Seuylemezian A."/>
            <person name="Singh N.K."/>
            <person name="Wood J."/>
            <person name="Venkateswaran K."/>
        </authorList>
    </citation>
    <scope>NUCLEOTIDE SEQUENCE [LARGE SCALE GENOMIC DNA]</scope>
    <source>
        <strain evidence="1 2">PL-B2</strain>
    </source>
</reference>
<evidence type="ECO:0000313" key="1">
    <source>
        <dbReference type="EMBL" id="MBY0095886.1"/>
    </source>
</evidence>